<organism evidence="2 3">
    <name type="scientific">Mycobacterium kansasii</name>
    <dbReference type="NCBI Taxonomy" id="1768"/>
    <lineage>
        <taxon>Bacteria</taxon>
        <taxon>Bacillati</taxon>
        <taxon>Actinomycetota</taxon>
        <taxon>Actinomycetes</taxon>
        <taxon>Mycobacteriales</taxon>
        <taxon>Mycobacteriaceae</taxon>
        <taxon>Mycobacterium</taxon>
    </lineage>
</organism>
<accession>A0A1V3X1E5</accession>
<evidence type="ECO:0000313" key="2">
    <source>
        <dbReference type="EMBL" id="OOK73104.1"/>
    </source>
</evidence>
<protein>
    <submittedName>
        <fullName evidence="2">Acyl-CoA dehydrogenase, N-terminal domain protein</fullName>
    </submittedName>
</protein>
<comment type="caution">
    <text evidence="2">The sequence shown here is derived from an EMBL/GenBank/DDBJ whole genome shotgun (WGS) entry which is preliminary data.</text>
</comment>
<gene>
    <name evidence="2" type="ORF">BZL29_4873</name>
</gene>
<dbReference type="InterPro" id="IPR009100">
    <property type="entry name" value="AcylCoA_DH/oxidase_NM_dom_sf"/>
</dbReference>
<dbReference type="GO" id="GO:0016627">
    <property type="term" value="F:oxidoreductase activity, acting on the CH-CH group of donors"/>
    <property type="evidence" value="ECO:0007669"/>
    <property type="project" value="InterPro"/>
</dbReference>
<dbReference type="AlphaFoldDB" id="A0A1V3X1E5"/>
<evidence type="ECO:0000259" key="1">
    <source>
        <dbReference type="Pfam" id="PF02771"/>
    </source>
</evidence>
<feature type="domain" description="Acyl-CoA dehydrogenase/oxidase N-terminal" evidence="1">
    <location>
        <begin position="6"/>
        <end position="98"/>
    </location>
</feature>
<sequence length="153" mass="16101">MVATVTDEQFAARELVRDWARTSASGEAATAASRAMEATEHGDPDAWRPVFAGLAELGLFGVAVPEDRGGAGGSIEDLCAMVEEAAKALVPGPVATTALAGLMVSDPELLAGWSPANASPGSRWKPMCTSTPRPDEYRARLRGYWAPSPARWC</sequence>
<name>A0A1V3X1E5_MYCKA</name>
<proteinExistence type="predicted"/>
<dbReference type="InterPro" id="IPR013786">
    <property type="entry name" value="AcylCoA_DH/ox_N"/>
</dbReference>
<dbReference type="GO" id="GO:0050660">
    <property type="term" value="F:flavin adenine dinucleotide binding"/>
    <property type="evidence" value="ECO:0007669"/>
    <property type="project" value="InterPro"/>
</dbReference>
<reference evidence="2 3" key="1">
    <citation type="submission" date="2017-02" db="EMBL/GenBank/DDBJ databases">
        <title>Complete genome sequences of Mycobacterium kansasii strains isolated from rhesus macaques.</title>
        <authorList>
            <person name="Panda A."/>
            <person name="Nagaraj S."/>
            <person name="Zhao X."/>
            <person name="Tettelin H."/>
            <person name="Detolla L.J."/>
        </authorList>
    </citation>
    <scope>NUCLEOTIDE SEQUENCE [LARGE SCALE GENOMIC DNA]</scope>
    <source>
        <strain evidence="2 3">11-3469</strain>
    </source>
</reference>
<dbReference type="Proteomes" id="UP000188532">
    <property type="component" value="Unassembled WGS sequence"/>
</dbReference>
<dbReference type="Pfam" id="PF02771">
    <property type="entry name" value="Acyl-CoA_dh_N"/>
    <property type="match status" value="1"/>
</dbReference>
<dbReference type="Gene3D" id="1.10.540.10">
    <property type="entry name" value="Acyl-CoA dehydrogenase/oxidase, N-terminal domain"/>
    <property type="match status" value="1"/>
</dbReference>
<dbReference type="SUPFAM" id="SSF56645">
    <property type="entry name" value="Acyl-CoA dehydrogenase NM domain-like"/>
    <property type="match status" value="1"/>
</dbReference>
<evidence type="ECO:0000313" key="3">
    <source>
        <dbReference type="Proteomes" id="UP000188532"/>
    </source>
</evidence>
<dbReference type="InterPro" id="IPR037069">
    <property type="entry name" value="AcylCoA_DH/ox_N_sf"/>
</dbReference>
<dbReference type="EMBL" id="MVBN01000005">
    <property type="protein sequence ID" value="OOK73104.1"/>
    <property type="molecule type" value="Genomic_DNA"/>
</dbReference>